<gene>
    <name evidence="1" type="ORF">Goshw_011827</name>
</gene>
<accession>A0A7J9N504</accession>
<dbReference type="AlphaFoldDB" id="A0A7J9N504"/>
<sequence>MFGEVADEKEKGAFKFIKIGKVIPRKDLELSTDSQQGGIDSCVDGYSPWIRVESHYSWCCDWAYIREIREATHLELVGERDVEGGGKKMTRAGEGGSYRGDVRVTLGATTSDDADVVIISSSSTSPIPTPVPGATSIPLTSTPPILVSSSLVLPTYSTSTSPVSALPASMTRSNMVRSLKYQEAHQEAHQNEAQATVRKLQLEAKLYKELSGEVVKREIALKRKSVQTYKQMLREKLSDQTFPYVQRGAILGMQVAHDLLDIPNVQLGALASSNPIVAMSEQEVNTEDEGDDNARS</sequence>
<organism evidence="1 2">
    <name type="scientific">Gossypium schwendimanii</name>
    <name type="common">Cotton</name>
    <dbReference type="NCBI Taxonomy" id="34291"/>
    <lineage>
        <taxon>Eukaryota</taxon>
        <taxon>Viridiplantae</taxon>
        <taxon>Streptophyta</taxon>
        <taxon>Embryophyta</taxon>
        <taxon>Tracheophyta</taxon>
        <taxon>Spermatophyta</taxon>
        <taxon>Magnoliopsida</taxon>
        <taxon>eudicotyledons</taxon>
        <taxon>Gunneridae</taxon>
        <taxon>Pentapetalae</taxon>
        <taxon>rosids</taxon>
        <taxon>malvids</taxon>
        <taxon>Malvales</taxon>
        <taxon>Malvaceae</taxon>
        <taxon>Malvoideae</taxon>
        <taxon>Gossypium</taxon>
    </lineage>
</organism>
<reference evidence="1 2" key="1">
    <citation type="journal article" date="2019" name="Genome Biol. Evol.">
        <title>Insights into the evolution of the New World diploid cottons (Gossypium, subgenus Houzingenia) based on genome sequencing.</title>
        <authorList>
            <person name="Grover C.E."/>
            <person name="Arick M.A. 2nd"/>
            <person name="Thrash A."/>
            <person name="Conover J.L."/>
            <person name="Sanders W.S."/>
            <person name="Peterson D.G."/>
            <person name="Frelichowski J.E."/>
            <person name="Scheffler J.A."/>
            <person name="Scheffler B.E."/>
            <person name="Wendel J.F."/>
        </authorList>
    </citation>
    <scope>NUCLEOTIDE SEQUENCE [LARGE SCALE GENOMIC DNA]</scope>
    <source>
        <strain evidence="1">1</strain>
        <tissue evidence="1">Leaf</tissue>
    </source>
</reference>
<evidence type="ECO:0000313" key="1">
    <source>
        <dbReference type="EMBL" id="MBA0878403.1"/>
    </source>
</evidence>
<evidence type="ECO:0000313" key="2">
    <source>
        <dbReference type="Proteomes" id="UP000593576"/>
    </source>
</evidence>
<name>A0A7J9N504_GOSSC</name>
<dbReference type="Proteomes" id="UP000593576">
    <property type="component" value="Unassembled WGS sequence"/>
</dbReference>
<comment type="caution">
    <text evidence="1">The sequence shown here is derived from an EMBL/GenBank/DDBJ whole genome shotgun (WGS) entry which is preliminary data.</text>
</comment>
<proteinExistence type="predicted"/>
<keyword evidence="2" id="KW-1185">Reference proteome</keyword>
<dbReference type="EMBL" id="JABFAF010271534">
    <property type="protein sequence ID" value="MBA0878403.1"/>
    <property type="molecule type" value="Genomic_DNA"/>
</dbReference>
<protein>
    <submittedName>
        <fullName evidence="1">Uncharacterized protein</fullName>
    </submittedName>
</protein>